<name>A0ABV8S0H5_9BURK</name>
<proteinExistence type="predicted"/>
<organism evidence="1 2">
    <name type="scientific">Castellaniella hirudinis</name>
    <dbReference type="NCBI Taxonomy" id="1144617"/>
    <lineage>
        <taxon>Bacteria</taxon>
        <taxon>Pseudomonadati</taxon>
        <taxon>Pseudomonadota</taxon>
        <taxon>Betaproteobacteria</taxon>
        <taxon>Burkholderiales</taxon>
        <taxon>Alcaligenaceae</taxon>
        <taxon>Castellaniella</taxon>
    </lineage>
</organism>
<gene>
    <name evidence="1" type="ORF">ACFO0J_12820</name>
</gene>
<dbReference type="PANTHER" id="PTHR40267:SF1">
    <property type="entry name" value="BLR3294 PROTEIN"/>
    <property type="match status" value="1"/>
</dbReference>
<comment type="caution">
    <text evidence="1">The sequence shown here is derived from an EMBL/GenBank/DDBJ whole genome shotgun (WGS) entry which is preliminary data.</text>
</comment>
<keyword evidence="2" id="KW-1185">Reference proteome</keyword>
<sequence length="242" mass="25922">MTKRVLLGMLTPSSNTALEPLTSAMVSGIPGVSAHFARFTVTQISLDRQSLGQFDIGKILDAARQLADARVDVIGWSGTAASWLGFETDEALCREITAATGIPATTSVLALNEILEKTGVRKLGLVSPYIESVQRQIMANYEAAGIQVPGERHAGLQVNFAFSEVSESEVLRMAREVAGYGPDALTVMCTNVKAAQLAERIESELGIPLYDSVSTVVWKALKIAGVDPAGIQDWGRLFREVA</sequence>
<protein>
    <submittedName>
        <fullName evidence="1">Aspartate/glutamate racemase family protein</fullName>
    </submittedName>
</protein>
<evidence type="ECO:0000313" key="2">
    <source>
        <dbReference type="Proteomes" id="UP001595756"/>
    </source>
</evidence>
<accession>A0ABV8S0H5</accession>
<dbReference type="InterPro" id="IPR053714">
    <property type="entry name" value="Iso_Racemase_Enz_sf"/>
</dbReference>
<dbReference type="Pfam" id="PF17645">
    <property type="entry name" value="Amdase"/>
    <property type="match status" value="1"/>
</dbReference>
<dbReference type="Gene3D" id="3.40.50.12500">
    <property type="match status" value="1"/>
</dbReference>
<dbReference type="EMBL" id="JBHSDY010000007">
    <property type="protein sequence ID" value="MFC4298928.1"/>
    <property type="molecule type" value="Genomic_DNA"/>
</dbReference>
<reference evidence="2" key="1">
    <citation type="journal article" date="2019" name="Int. J. Syst. Evol. Microbiol.">
        <title>The Global Catalogue of Microorganisms (GCM) 10K type strain sequencing project: providing services to taxonomists for standard genome sequencing and annotation.</title>
        <authorList>
            <consortium name="The Broad Institute Genomics Platform"/>
            <consortium name="The Broad Institute Genome Sequencing Center for Infectious Disease"/>
            <person name="Wu L."/>
            <person name="Ma J."/>
        </authorList>
    </citation>
    <scope>NUCLEOTIDE SEQUENCE [LARGE SCALE GENOMIC DNA]</scope>
    <source>
        <strain evidence="2">CGMCC 1.19029</strain>
    </source>
</reference>
<dbReference type="Proteomes" id="UP001595756">
    <property type="component" value="Unassembled WGS sequence"/>
</dbReference>
<dbReference type="PANTHER" id="PTHR40267">
    <property type="entry name" value="BLR3294 PROTEIN"/>
    <property type="match status" value="1"/>
</dbReference>
<dbReference type="InterPro" id="IPR026286">
    <property type="entry name" value="MaiA/AMDase"/>
</dbReference>
<dbReference type="RefSeq" id="WP_376813477.1">
    <property type="nucleotide sequence ID" value="NZ_JBHSDY010000007.1"/>
</dbReference>
<dbReference type="PIRSF" id="PIRSF015736">
    <property type="entry name" value="MI"/>
    <property type="match status" value="1"/>
</dbReference>
<evidence type="ECO:0000313" key="1">
    <source>
        <dbReference type="EMBL" id="MFC4298928.1"/>
    </source>
</evidence>